<protein>
    <submittedName>
        <fullName evidence="1">Uncharacterized protein</fullName>
    </submittedName>
</protein>
<accession>A0ABR4TSE7</accession>
<comment type="caution">
    <text evidence="1">The sequence shown here is derived from an EMBL/GenBank/DDBJ whole genome shotgun (WGS) entry which is preliminary data.</text>
</comment>
<keyword evidence="2" id="KW-1185">Reference proteome</keyword>
<evidence type="ECO:0000313" key="1">
    <source>
        <dbReference type="EMBL" id="KEO58773.1"/>
    </source>
</evidence>
<gene>
    <name evidence="1" type="ORF">SMB34_12175</name>
</gene>
<name>A0ABR4TSE7_9PROT</name>
<evidence type="ECO:0000313" key="2">
    <source>
        <dbReference type="Proteomes" id="UP000027463"/>
    </source>
</evidence>
<organism evidence="1 2">
    <name type="scientific">Thalassospira permensis NBRC 106175</name>
    <dbReference type="NCBI Taxonomy" id="1353532"/>
    <lineage>
        <taxon>Bacteria</taxon>
        <taxon>Pseudomonadati</taxon>
        <taxon>Pseudomonadota</taxon>
        <taxon>Alphaproteobacteria</taxon>
        <taxon>Rhodospirillales</taxon>
        <taxon>Thalassospiraceae</taxon>
        <taxon>Thalassospira</taxon>
    </lineage>
</organism>
<proteinExistence type="predicted"/>
<sequence length="37" mass="4139">MAAAPASWPVIAPISIHSWFHFAQARYRGMLPSWGNL</sequence>
<dbReference type="Proteomes" id="UP000027463">
    <property type="component" value="Unassembled WGS sequence"/>
</dbReference>
<dbReference type="EMBL" id="AUNC01000004">
    <property type="protein sequence ID" value="KEO58773.1"/>
    <property type="molecule type" value="Genomic_DNA"/>
</dbReference>
<reference evidence="1 2" key="1">
    <citation type="submission" date="2013-07" db="EMBL/GenBank/DDBJ databases">
        <title>Thalassospira permensis NBRC 106175 Genome Sequencing.</title>
        <authorList>
            <person name="Lai Q."/>
            <person name="Shao Z."/>
        </authorList>
    </citation>
    <scope>NUCLEOTIDE SEQUENCE [LARGE SCALE GENOMIC DNA]</scope>
    <source>
        <strain evidence="1 2">NBRC 106175</strain>
    </source>
</reference>